<feature type="compositionally biased region" description="Basic and acidic residues" evidence="1">
    <location>
        <begin position="44"/>
        <end position="62"/>
    </location>
</feature>
<protein>
    <submittedName>
        <fullName evidence="2">Uncharacterized protein</fullName>
    </submittedName>
</protein>
<feature type="compositionally biased region" description="Low complexity" evidence="1">
    <location>
        <begin position="19"/>
        <end position="42"/>
    </location>
</feature>
<feature type="region of interest" description="Disordered" evidence="1">
    <location>
        <begin position="16"/>
        <end position="62"/>
    </location>
</feature>
<proteinExistence type="predicted"/>
<evidence type="ECO:0000256" key="1">
    <source>
        <dbReference type="SAM" id="MobiDB-lite"/>
    </source>
</evidence>
<dbReference type="InterPro" id="IPR017756">
    <property type="entry name" value="TM_Gly-Cys-Arg_CS"/>
</dbReference>
<organism evidence="2 3">
    <name type="scientific">Saccharothrix algeriensis</name>
    <dbReference type="NCBI Taxonomy" id="173560"/>
    <lineage>
        <taxon>Bacteria</taxon>
        <taxon>Bacillati</taxon>
        <taxon>Actinomycetota</taxon>
        <taxon>Actinomycetes</taxon>
        <taxon>Pseudonocardiales</taxon>
        <taxon>Pseudonocardiaceae</taxon>
        <taxon>Saccharothrix</taxon>
    </lineage>
</organism>
<name>A0A8T8HZU6_9PSEU</name>
<sequence length="62" mass="6265">MTSSTTRSAVAVVRSEGCATPGCSSTPTPAPASATAAAAAASARRREDRSPLPEDRMRVDSS</sequence>
<gene>
    <name evidence="2" type="ORF">J7S33_30645</name>
</gene>
<evidence type="ECO:0000313" key="3">
    <source>
        <dbReference type="Proteomes" id="UP000671828"/>
    </source>
</evidence>
<accession>A0A8T8HZU6</accession>
<dbReference type="AlphaFoldDB" id="A0A8T8HZU6"/>
<evidence type="ECO:0000313" key="2">
    <source>
        <dbReference type="EMBL" id="QTR03254.1"/>
    </source>
</evidence>
<dbReference type="EMBL" id="CP072788">
    <property type="protein sequence ID" value="QTR03254.1"/>
    <property type="molecule type" value="Genomic_DNA"/>
</dbReference>
<dbReference type="Proteomes" id="UP000671828">
    <property type="component" value="Chromosome"/>
</dbReference>
<dbReference type="NCBIfam" id="TIGR03382">
    <property type="entry name" value="GC_trans_RRR"/>
    <property type="match status" value="1"/>
</dbReference>
<reference evidence="2" key="1">
    <citation type="submission" date="2021-04" db="EMBL/GenBank/DDBJ databases">
        <title>Saccharothrix algeriensis WGS.</title>
        <authorList>
            <person name="Stuskova K."/>
            <person name="Hakalova E."/>
            <person name="Tebbal A.B."/>
            <person name="Eichmeier A."/>
        </authorList>
    </citation>
    <scope>NUCLEOTIDE SEQUENCE</scope>
    <source>
        <strain evidence="2">NRRL B-24137</strain>
    </source>
</reference>